<feature type="domain" description="Virulence factor membrane-bound polymerase C-terminal" evidence="7">
    <location>
        <begin position="373"/>
        <end position="543"/>
    </location>
</feature>
<proteinExistence type="predicted"/>
<feature type="transmembrane region" description="Helical" evidence="5">
    <location>
        <begin position="36"/>
        <end position="55"/>
    </location>
</feature>
<dbReference type="InterPro" id="IPR007016">
    <property type="entry name" value="O-antigen_ligase-rel_domated"/>
</dbReference>
<evidence type="ECO:0000313" key="9">
    <source>
        <dbReference type="EMBL" id="CAJ0821337.1"/>
    </source>
</evidence>
<feature type="transmembrane region" description="Helical" evidence="5">
    <location>
        <begin position="173"/>
        <end position="189"/>
    </location>
</feature>
<dbReference type="InterPro" id="IPR021797">
    <property type="entry name" value="Wzy_C_2"/>
</dbReference>
<evidence type="ECO:0000259" key="6">
    <source>
        <dbReference type="Pfam" id="PF04932"/>
    </source>
</evidence>
<dbReference type="EMBL" id="CATZLL010000018">
    <property type="protein sequence ID" value="CAJ0821337.1"/>
    <property type="molecule type" value="Genomic_DNA"/>
</dbReference>
<organism evidence="9 10">
    <name type="scientific">Ralstonia flaminis</name>
    <dbReference type="NCBI Taxonomy" id="3058597"/>
    <lineage>
        <taxon>Bacteria</taxon>
        <taxon>Pseudomonadati</taxon>
        <taxon>Pseudomonadota</taxon>
        <taxon>Betaproteobacteria</taxon>
        <taxon>Burkholderiales</taxon>
        <taxon>Burkholderiaceae</taxon>
        <taxon>Ralstonia</taxon>
    </lineage>
</organism>
<keyword evidence="10" id="KW-1185">Reference proteome</keyword>
<evidence type="ECO:0000256" key="3">
    <source>
        <dbReference type="ARBA" id="ARBA00022989"/>
    </source>
</evidence>
<feature type="transmembrane region" description="Helical" evidence="5">
    <location>
        <begin position="218"/>
        <end position="234"/>
    </location>
</feature>
<evidence type="ECO:0000256" key="5">
    <source>
        <dbReference type="SAM" id="Phobius"/>
    </source>
</evidence>
<comment type="caution">
    <text evidence="9">The sequence shown here is derived from an EMBL/GenBank/DDBJ whole genome shotgun (WGS) entry which is preliminary data.</text>
</comment>
<feature type="transmembrane region" description="Helical" evidence="5">
    <location>
        <begin position="122"/>
        <end position="142"/>
    </location>
</feature>
<evidence type="ECO:0000256" key="1">
    <source>
        <dbReference type="ARBA" id="ARBA00004141"/>
    </source>
</evidence>
<keyword evidence="2 5" id="KW-0812">Transmembrane</keyword>
<evidence type="ECO:0008006" key="11">
    <source>
        <dbReference type="Google" id="ProtNLM"/>
    </source>
</evidence>
<dbReference type="RefSeq" id="WP_316682495.1">
    <property type="nucleotide sequence ID" value="NZ_CATZLL010000018.1"/>
</dbReference>
<evidence type="ECO:0000256" key="4">
    <source>
        <dbReference type="ARBA" id="ARBA00023136"/>
    </source>
</evidence>
<dbReference type="InterPro" id="IPR051533">
    <property type="entry name" value="WaaL-like"/>
</dbReference>
<evidence type="ECO:0000313" key="10">
    <source>
        <dbReference type="Proteomes" id="UP001189757"/>
    </source>
</evidence>
<name>A0ABM9KAT4_9RALS</name>
<dbReference type="PANTHER" id="PTHR37422:SF13">
    <property type="entry name" value="LIPOPOLYSACCHARIDE BIOSYNTHESIS PROTEIN PA4999-RELATED"/>
    <property type="match status" value="1"/>
</dbReference>
<dbReference type="PANTHER" id="PTHR37422">
    <property type="entry name" value="TEICHURONIC ACID BIOSYNTHESIS PROTEIN TUAE"/>
    <property type="match status" value="1"/>
</dbReference>
<accession>A0ABM9KAT4</accession>
<protein>
    <recommendedName>
        <fullName evidence="11">Polymerase</fullName>
    </recommendedName>
</protein>
<dbReference type="InterPro" id="IPR031726">
    <property type="entry name" value="PglL_A"/>
</dbReference>
<feature type="transmembrane region" description="Helical" evidence="5">
    <location>
        <begin position="340"/>
        <end position="360"/>
    </location>
</feature>
<feature type="transmembrane region" description="Helical" evidence="5">
    <location>
        <begin position="90"/>
        <end position="110"/>
    </location>
</feature>
<dbReference type="Pfam" id="PF04932">
    <property type="entry name" value="Wzy_C"/>
    <property type="match status" value="1"/>
</dbReference>
<feature type="domain" description="O-antigen ligase-related" evidence="6">
    <location>
        <begin position="201"/>
        <end position="351"/>
    </location>
</feature>
<evidence type="ECO:0000256" key="2">
    <source>
        <dbReference type="ARBA" id="ARBA00022692"/>
    </source>
</evidence>
<feature type="domain" description="Protein glycosylation ligase" evidence="8">
    <location>
        <begin position="164"/>
        <end position="187"/>
    </location>
</feature>
<keyword evidence="3 5" id="KW-1133">Transmembrane helix</keyword>
<dbReference type="Pfam" id="PF15864">
    <property type="entry name" value="PglL_A"/>
    <property type="match status" value="1"/>
</dbReference>
<evidence type="ECO:0000259" key="8">
    <source>
        <dbReference type="Pfam" id="PF15864"/>
    </source>
</evidence>
<keyword evidence="4 5" id="KW-0472">Membrane</keyword>
<feature type="transmembrane region" description="Helical" evidence="5">
    <location>
        <begin position="196"/>
        <end position="212"/>
    </location>
</feature>
<feature type="transmembrane region" description="Helical" evidence="5">
    <location>
        <begin position="12"/>
        <end position="30"/>
    </location>
</feature>
<comment type="subcellular location">
    <subcellularLocation>
        <location evidence="1">Membrane</location>
        <topology evidence="1">Multi-pass membrane protein</topology>
    </subcellularLocation>
</comment>
<dbReference type="Pfam" id="PF11846">
    <property type="entry name" value="Wzy_C_2"/>
    <property type="match status" value="1"/>
</dbReference>
<dbReference type="Proteomes" id="UP001189757">
    <property type="component" value="Unassembled WGS sequence"/>
</dbReference>
<feature type="transmembrane region" description="Helical" evidence="5">
    <location>
        <begin position="246"/>
        <end position="263"/>
    </location>
</feature>
<sequence length="588" mass="65141">MLRSRLQYIPLWFALAICGALPFLFAPHTLPMPTFYAEYVTAICWIIFAIAVLAVTWRSKIGLPRIALAPLALIAALFAQLLLAPPLNPFFSLAATVFLLATAAACSLGARSRELPGVLEALAIGLIVGGLATVAIELVQLLRVPDLSPVFIAASPEPPRRRLWGNMNQPNHLASYLAFGLAASMFLALRCRRARWPLAVVVVLFLIGISLTFSRMSWLHIIAVGGLIGMAWTADQRGWRRWMRACLPVVLLVVTYQLCSWLVEYANALWHLELSASTVDRLGEGTGRTQLWLHAWHMFVAHPWLGGGWGDYAWNQFVQTEVLGPVTMSLNAHNIVLDQLAKVGLLGLLAIALPMLGFLWSLRKRRMTPELAFLLSIAAVMGVHSMLEYPLHYLFFLLPLAFVLGYADECNLRVPSSGMVFVSTAAISIGGIALMVHLWSDYKAVERLHYAPDGAQKEIARYRGHGPTLLLPYENLAFAIQWNVTPEMASSLEKLEFHAMQFYPGSLTVQRYVLALAYLGRTDEAMVYARRMRGSYPADYATQTWMLAQACEKQGDGKLKTLCTRLKSENLLALAAKPLVKETPATSQ</sequence>
<feature type="transmembrane region" description="Helical" evidence="5">
    <location>
        <begin position="67"/>
        <end position="84"/>
    </location>
</feature>
<evidence type="ECO:0000259" key="7">
    <source>
        <dbReference type="Pfam" id="PF11846"/>
    </source>
</evidence>
<feature type="transmembrane region" description="Helical" evidence="5">
    <location>
        <begin position="419"/>
        <end position="439"/>
    </location>
</feature>
<gene>
    <name evidence="9" type="ORF">LMG18101_04590</name>
</gene>
<reference evidence="9 10" key="1">
    <citation type="submission" date="2023-07" db="EMBL/GenBank/DDBJ databases">
        <authorList>
            <person name="Peeters C."/>
        </authorList>
    </citation>
    <scope>NUCLEOTIDE SEQUENCE [LARGE SCALE GENOMIC DNA]</scope>
    <source>
        <strain evidence="9 10">LMG 18101</strain>
    </source>
</reference>